<evidence type="ECO:0000313" key="2">
    <source>
        <dbReference type="Proteomes" id="UP001470230"/>
    </source>
</evidence>
<gene>
    <name evidence="1" type="ORF">M9Y10_036878</name>
</gene>
<dbReference type="EMBL" id="JAPFFF010000061">
    <property type="protein sequence ID" value="KAK8837149.1"/>
    <property type="molecule type" value="Genomic_DNA"/>
</dbReference>
<sequence>FAASESAAMVLNNCAEQYVSKNDVARHTGKMEVSINFEVDNTGQVVNCRLSKDSKFMEIAKRDGIYVACSSSYPSGYYTWKTNISREDSIDFQSEVSSSCWFRVYYNGKIEGVGSVPPTNFTEFYVLYDDISMIPTIDFIQSNYALKSELPEPVDLTPYYSSSQADEKFVDEDELAFELDKYETKDVADGKYALKSELPKPVDLSKYRSKNDLTYS</sequence>
<accession>A0ABR2GT77</accession>
<feature type="non-terminal residue" evidence="1">
    <location>
        <position position="1"/>
    </location>
</feature>
<dbReference type="Proteomes" id="UP001470230">
    <property type="component" value="Unassembled WGS sequence"/>
</dbReference>
<organism evidence="1 2">
    <name type="scientific">Tritrichomonas musculus</name>
    <dbReference type="NCBI Taxonomy" id="1915356"/>
    <lineage>
        <taxon>Eukaryota</taxon>
        <taxon>Metamonada</taxon>
        <taxon>Parabasalia</taxon>
        <taxon>Tritrichomonadida</taxon>
        <taxon>Tritrichomonadidae</taxon>
        <taxon>Tritrichomonas</taxon>
    </lineage>
</organism>
<name>A0ABR2GT77_9EUKA</name>
<protein>
    <recommendedName>
        <fullName evidence="3">B30.2/SPRY domain-containing protein</fullName>
    </recommendedName>
</protein>
<reference evidence="1 2" key="1">
    <citation type="submission" date="2024-04" db="EMBL/GenBank/DDBJ databases">
        <title>Tritrichomonas musculus Genome.</title>
        <authorList>
            <person name="Alves-Ferreira E."/>
            <person name="Grigg M."/>
            <person name="Lorenzi H."/>
            <person name="Galac M."/>
        </authorList>
    </citation>
    <scope>NUCLEOTIDE SEQUENCE [LARGE SCALE GENOMIC DNA]</scope>
    <source>
        <strain evidence="1 2">EAF2021</strain>
    </source>
</reference>
<keyword evidence="2" id="KW-1185">Reference proteome</keyword>
<comment type="caution">
    <text evidence="1">The sequence shown here is derived from an EMBL/GenBank/DDBJ whole genome shotgun (WGS) entry which is preliminary data.</text>
</comment>
<proteinExistence type="predicted"/>
<evidence type="ECO:0008006" key="3">
    <source>
        <dbReference type="Google" id="ProtNLM"/>
    </source>
</evidence>
<evidence type="ECO:0000313" key="1">
    <source>
        <dbReference type="EMBL" id="KAK8837149.1"/>
    </source>
</evidence>